<gene>
    <name evidence="15" type="ORF">VL23_13520</name>
</gene>
<dbReference type="GO" id="GO:0043138">
    <property type="term" value="F:3'-5' DNA helicase activity"/>
    <property type="evidence" value="ECO:0007669"/>
    <property type="project" value="UniProtKB-EC"/>
</dbReference>
<dbReference type="InterPro" id="IPR014001">
    <property type="entry name" value="Helicase_ATP-bd"/>
</dbReference>
<evidence type="ECO:0000259" key="14">
    <source>
        <dbReference type="PROSITE" id="PS51198"/>
    </source>
</evidence>
<feature type="region of interest" description="Disordered" evidence="11">
    <location>
        <begin position="1"/>
        <end position="44"/>
    </location>
</feature>
<dbReference type="RefSeq" id="WP_080375614.1">
    <property type="nucleotide sequence ID" value="NZ_JBFCWU010000019.1"/>
</dbReference>
<dbReference type="GO" id="GO:0005524">
    <property type="term" value="F:ATP binding"/>
    <property type="evidence" value="ECO:0007669"/>
    <property type="project" value="UniProtKB-UniRule"/>
</dbReference>
<dbReference type="Pfam" id="PF00270">
    <property type="entry name" value="DEAD"/>
    <property type="match status" value="1"/>
</dbReference>
<dbReference type="EMBL" id="JZIW01000001">
    <property type="protein sequence ID" value="KOO84136.1"/>
    <property type="molecule type" value="Genomic_DNA"/>
</dbReference>
<dbReference type="GO" id="GO:0006281">
    <property type="term" value="P:DNA repair"/>
    <property type="evidence" value="ECO:0007669"/>
    <property type="project" value="TreeGrafter"/>
</dbReference>
<feature type="domain" description="Helicase ATP-binding" evidence="12">
    <location>
        <begin position="1043"/>
        <end position="1229"/>
    </location>
</feature>
<dbReference type="CDD" id="cd17920">
    <property type="entry name" value="DEXHc_RecQ"/>
    <property type="match status" value="1"/>
</dbReference>
<dbReference type="Gene3D" id="3.40.50.300">
    <property type="entry name" value="P-loop containing nucleotide triphosphate hydrolases"/>
    <property type="match status" value="4"/>
</dbReference>
<dbReference type="PROSITE" id="PS51198">
    <property type="entry name" value="UVRD_HELICASE_ATP_BIND"/>
    <property type="match status" value="1"/>
</dbReference>
<evidence type="ECO:0000256" key="2">
    <source>
        <dbReference type="ARBA" id="ARBA00022741"/>
    </source>
</evidence>
<dbReference type="EC" id="5.6.2.4" evidence="9"/>
<dbReference type="InterPro" id="IPR027417">
    <property type="entry name" value="P-loop_NTPase"/>
</dbReference>
<evidence type="ECO:0000313" key="16">
    <source>
        <dbReference type="Proteomes" id="UP000037632"/>
    </source>
</evidence>
<evidence type="ECO:0000256" key="3">
    <source>
        <dbReference type="ARBA" id="ARBA00022801"/>
    </source>
</evidence>
<keyword evidence="2 10" id="KW-0547">Nucleotide-binding</keyword>
<dbReference type="Gene3D" id="1.10.486.10">
    <property type="entry name" value="PCRA, domain 4"/>
    <property type="match status" value="1"/>
</dbReference>
<evidence type="ECO:0000259" key="13">
    <source>
        <dbReference type="PROSITE" id="PS51194"/>
    </source>
</evidence>
<evidence type="ECO:0000256" key="4">
    <source>
        <dbReference type="ARBA" id="ARBA00022806"/>
    </source>
</evidence>
<dbReference type="PROSITE" id="PS51192">
    <property type="entry name" value="HELICASE_ATP_BIND_1"/>
    <property type="match status" value="1"/>
</dbReference>
<name>A0AB34TMK0_STEMA</name>
<dbReference type="SMART" id="SM00487">
    <property type="entry name" value="DEXDc"/>
    <property type="match status" value="1"/>
</dbReference>
<dbReference type="Pfam" id="PF13361">
    <property type="entry name" value="UvrD_C"/>
    <property type="match status" value="1"/>
</dbReference>
<evidence type="ECO:0000256" key="8">
    <source>
        <dbReference type="ARBA" id="ARBA00034617"/>
    </source>
</evidence>
<dbReference type="GO" id="GO:0006310">
    <property type="term" value="P:DNA recombination"/>
    <property type="evidence" value="ECO:0007669"/>
    <property type="project" value="TreeGrafter"/>
</dbReference>
<dbReference type="SMART" id="SM00490">
    <property type="entry name" value="HELICc"/>
    <property type="match status" value="1"/>
</dbReference>
<dbReference type="InterPro" id="IPR014016">
    <property type="entry name" value="UvrD-like_ATP-bd"/>
</dbReference>
<comment type="catalytic activity">
    <reaction evidence="8">
        <text>Couples ATP hydrolysis with the unwinding of duplex DNA by translocating in the 3'-5' direction.</text>
        <dbReference type="EC" id="5.6.2.4"/>
    </reaction>
</comment>
<dbReference type="Proteomes" id="UP000037632">
    <property type="component" value="Unassembled WGS sequence"/>
</dbReference>
<dbReference type="Gene3D" id="2.40.50.140">
    <property type="entry name" value="Nucleic acid-binding proteins"/>
    <property type="match status" value="1"/>
</dbReference>
<reference evidence="15 16" key="1">
    <citation type="journal article" date="2015" name="Antimicrob. Agents Chemother.">
        <title>Whole-Genome Sequencing Identifies Emergence of a Quinolone Resistance Mutation in a Case of Stenotrophomonas maltophilia Bacteremia.</title>
        <authorList>
            <person name="Pak T.R."/>
            <person name="Altman D.R."/>
            <person name="Attie O."/>
            <person name="Sebra R."/>
            <person name="Hamula C.L."/>
            <person name="Lewis M."/>
            <person name="Deikus G."/>
            <person name="Newman L.C."/>
            <person name="Fang G."/>
            <person name="Hand J."/>
            <person name="Papel G."/>
            <person name="Wallach F."/>
            <person name="Schadt E.E."/>
            <person name="Huprikar S."/>
            <person name="van Bakel H."/>
            <person name="Kasarskis A."/>
            <person name="Bashir A."/>
        </authorList>
    </citation>
    <scope>NUCLEOTIDE SEQUENCE [LARGE SCALE GENOMIC DNA]</scope>
    <source>
        <strain evidence="15 16">ISMMS6</strain>
    </source>
</reference>
<dbReference type="Pfam" id="PF00271">
    <property type="entry name" value="Helicase_C"/>
    <property type="match status" value="1"/>
</dbReference>
<dbReference type="PROSITE" id="PS51194">
    <property type="entry name" value="HELICASE_CTER"/>
    <property type="match status" value="1"/>
</dbReference>
<evidence type="ECO:0000256" key="11">
    <source>
        <dbReference type="SAM" id="MobiDB-lite"/>
    </source>
</evidence>
<dbReference type="GO" id="GO:0003677">
    <property type="term" value="F:DNA binding"/>
    <property type="evidence" value="ECO:0007669"/>
    <property type="project" value="UniProtKB-KW"/>
</dbReference>
<dbReference type="GO" id="GO:0043590">
    <property type="term" value="C:bacterial nucleoid"/>
    <property type="evidence" value="ECO:0007669"/>
    <property type="project" value="TreeGrafter"/>
</dbReference>
<dbReference type="InterPro" id="IPR012337">
    <property type="entry name" value="RNaseH-like_sf"/>
</dbReference>
<dbReference type="PANTHER" id="PTHR13710:SF105">
    <property type="entry name" value="ATP-DEPENDENT DNA HELICASE Q1"/>
    <property type="match status" value="1"/>
</dbReference>
<dbReference type="InterPro" id="IPR012340">
    <property type="entry name" value="NA-bd_OB-fold"/>
</dbReference>
<feature type="binding site" evidence="10">
    <location>
        <begin position="1955"/>
        <end position="1962"/>
    </location>
    <ligand>
        <name>ATP</name>
        <dbReference type="ChEBI" id="CHEBI:30616"/>
    </ligand>
</feature>
<accession>A0AB34TMK0</accession>
<dbReference type="SUPFAM" id="SSF53098">
    <property type="entry name" value="Ribonuclease H-like"/>
    <property type="match status" value="1"/>
</dbReference>
<evidence type="ECO:0000313" key="15">
    <source>
        <dbReference type="EMBL" id="KOO84136.1"/>
    </source>
</evidence>
<dbReference type="SUPFAM" id="SSF50249">
    <property type="entry name" value="Nucleic acid-binding proteins"/>
    <property type="match status" value="1"/>
</dbReference>
<keyword evidence="6" id="KW-0238">DNA-binding</keyword>
<dbReference type="GO" id="GO:0009378">
    <property type="term" value="F:four-way junction helicase activity"/>
    <property type="evidence" value="ECO:0007669"/>
    <property type="project" value="TreeGrafter"/>
</dbReference>
<keyword evidence="3 10" id="KW-0378">Hydrolase</keyword>
<dbReference type="GO" id="GO:0005737">
    <property type="term" value="C:cytoplasm"/>
    <property type="evidence" value="ECO:0007669"/>
    <property type="project" value="TreeGrafter"/>
</dbReference>
<dbReference type="InterPro" id="IPR011545">
    <property type="entry name" value="DEAD/DEAH_box_helicase_dom"/>
</dbReference>
<dbReference type="GO" id="GO:0030894">
    <property type="term" value="C:replisome"/>
    <property type="evidence" value="ECO:0007669"/>
    <property type="project" value="TreeGrafter"/>
</dbReference>
<protein>
    <recommendedName>
        <fullName evidence="9">DNA 3'-5' helicase</fullName>
        <ecNumber evidence="9">5.6.2.4</ecNumber>
    </recommendedName>
</protein>
<dbReference type="InterPro" id="IPR001650">
    <property type="entry name" value="Helicase_C-like"/>
</dbReference>
<feature type="compositionally biased region" description="Basic and acidic residues" evidence="11">
    <location>
        <begin position="16"/>
        <end position="25"/>
    </location>
</feature>
<keyword evidence="5 10" id="KW-0067">ATP-binding</keyword>
<dbReference type="GO" id="GO:0016787">
    <property type="term" value="F:hydrolase activity"/>
    <property type="evidence" value="ECO:0007669"/>
    <property type="project" value="UniProtKB-UniRule"/>
</dbReference>
<comment type="similarity">
    <text evidence="1">Belongs to the helicase family. RecQ subfamily.</text>
</comment>
<dbReference type="CDD" id="cd17932">
    <property type="entry name" value="DEXQc_UvrD"/>
    <property type="match status" value="1"/>
</dbReference>
<feature type="domain" description="UvrD-like helicase ATP-binding" evidence="14">
    <location>
        <begin position="1934"/>
        <end position="2560"/>
    </location>
</feature>
<proteinExistence type="inferred from homology"/>
<feature type="domain" description="Helicase C-terminal" evidence="13">
    <location>
        <begin position="1275"/>
        <end position="1439"/>
    </location>
</feature>
<organism evidence="15 16">
    <name type="scientific">Stenotrophomonas maltophilia</name>
    <name type="common">Pseudomonas maltophilia</name>
    <name type="synonym">Xanthomonas maltophilia</name>
    <dbReference type="NCBI Taxonomy" id="40324"/>
    <lineage>
        <taxon>Bacteria</taxon>
        <taxon>Pseudomonadati</taxon>
        <taxon>Pseudomonadota</taxon>
        <taxon>Gammaproteobacteria</taxon>
        <taxon>Lysobacterales</taxon>
        <taxon>Lysobacteraceae</taxon>
        <taxon>Stenotrophomonas</taxon>
        <taxon>Stenotrophomonas maltophilia group</taxon>
    </lineage>
</organism>
<evidence type="ECO:0000256" key="10">
    <source>
        <dbReference type="PROSITE-ProRule" id="PRU00560"/>
    </source>
</evidence>
<keyword evidence="7" id="KW-0413">Isomerase</keyword>
<evidence type="ECO:0000256" key="9">
    <source>
        <dbReference type="ARBA" id="ARBA00034808"/>
    </source>
</evidence>
<dbReference type="PANTHER" id="PTHR13710">
    <property type="entry name" value="DNA HELICASE RECQ FAMILY MEMBER"/>
    <property type="match status" value="1"/>
</dbReference>
<dbReference type="SUPFAM" id="SSF52540">
    <property type="entry name" value="P-loop containing nucleoside triphosphate hydrolases"/>
    <property type="match status" value="2"/>
</dbReference>
<keyword evidence="4 10" id="KW-0347">Helicase</keyword>
<evidence type="ECO:0000256" key="7">
    <source>
        <dbReference type="ARBA" id="ARBA00023235"/>
    </source>
</evidence>
<evidence type="ECO:0000259" key="12">
    <source>
        <dbReference type="PROSITE" id="PS51192"/>
    </source>
</evidence>
<evidence type="ECO:0000256" key="5">
    <source>
        <dbReference type="ARBA" id="ARBA00022840"/>
    </source>
</evidence>
<evidence type="ECO:0000256" key="1">
    <source>
        <dbReference type="ARBA" id="ARBA00005446"/>
    </source>
</evidence>
<dbReference type="Pfam" id="PF00580">
    <property type="entry name" value="UvrD-helicase"/>
    <property type="match status" value="2"/>
</dbReference>
<comment type="caution">
    <text evidence="15">The sequence shown here is derived from an EMBL/GenBank/DDBJ whole genome shotgun (WGS) entry which is preliminary data.</text>
</comment>
<dbReference type="InterPro" id="IPR014017">
    <property type="entry name" value="DNA_helicase_UvrD-like_C"/>
</dbReference>
<evidence type="ECO:0000256" key="6">
    <source>
        <dbReference type="ARBA" id="ARBA00023125"/>
    </source>
</evidence>
<sequence length="2560" mass="281270">MSTLADQLKTLGLQPTEREVVDTRKTNSKTGGRPLGSGKKPQSDEGMLFLKLPRFGTVARLDEERGFGFISGGAREDVFFHFRGYPGRLPDGQKLPPVGSQVLFLTGSDPRRPHEPKKGAVSWAPVEIASASLGNAPTSQASTDALRRKRLGELPREALWGLFETGWYAKRWDGNVPAPTDLEDEVLGQVVCERLAEMSPTDLEAHQVSRRLVKSHYQFAASLSPGSPACAFPRLLEVLEPTQLAVLGAPDVSWFQSGRLPPDARSRLLEWHLLSRVLSEPRGNWETCFPGAEPSEVELATRFLDYGIPRDAFIDAWLDRIVRNGLLSEVQAEAWTERNPDLAVSLFHRLPAARQDSLLSGWRKSPAGLGKQLQQEPSRARSLLTASSLAFDLETDGERIWEIGCARNGQASLLHDERSGTDLVMAMADLGQRVNAAPLVVGHNVLAWDWPIVARHIAPASVPLIWDTLLIGYLLEPQAASHALGGRHHANQDALDTLQVLKRQLERLPADVARRVLIGEFTDSARLLDVVIEALRDVSDFARDSPSFMSAEGALPAKLVVVPMSRLREVDWVPGVSVVSADPCEAVAVEWREIDVALLKKALPADTASDPAARVLTAVAELAAAQGIALRRNMIPVWLLERDARLRSAVDMACVVPKADSGWRVASLPASVEWWASRDPSSCVVTGLSDDVLVLDRRQVAHNDVAQTLGEMPAAPFMRIGETGSALRWLLIDRAAHVLDCRGGLATFTTFPVRDAAIVQAGCAPAPTHRPQIARRRLHVLHPRAEDQGSYWAEVIRTFKEVATVGTGIVPILLISSSRSSVLRDLLATGLAEVGLGEVKPEHRSQREHMLRASSGGLALVDVLDQWPVWQTLAQTAGVVLQPVIEALPIEDWYACAEARTATQVSCDSDQAAKKEGGATVVSAAALLEAAAALVRARLHGWMGEVGLSASQLPVILIDPRVSDMGKGLSNLVDAFQLVETPLLVDHAQRLELVLSRFKLVREEAPSGFEAMERFLVANWQPRSGEAGNRVTGFKPSQKMAMEAICERSANVLVSLPTGEGKSVLFQVPALCRGLRNRRLTLVISPLKALMRDQVERLREQGFSESVDYLSGDRPPGEIAEVIQGVLDHRIVLLYVAPERTRSGVFLDVLHKRMQADKGLEHVVVDETHCVNQWGYEFRPDYFHALKLLLRMCRALDLGEPTPFLLLSATITASDRARLQAVTSGDAGSPLPLLTRPDSFSNPLRTHIAVEPRRVRGMLNDRRNFDKALAERLPHIEEAVSAARRNRAATGQRSAVIVFVSSRYHAEVVAQRLARATSGQVDYYHAGLDAGSREEIYTRFLDGDLDVLVATKAFGMGMDIPDIHWVVHLAPPGYLEDYLQEVGRIGRGERERKNARLEKLSATLLFSDQDFESIRGLRARGALSLPIIRDLYEKVCEHAYRVDGQQLAIVPAEGYSTPQNPARQSPAARRAAATRVRMGLYWLERAERVRLCGSLPDLIEVIAYPSSLERISREDGLAAEVADLILQTGPADPSISGASVAGNSAFGASPVPGGGTLGGMIGALGRLFSGLSDTVGMQFHGLAEPSLRSLPSPRPAHAGLSSGDAAAAKTVILNLSQIKLRSSALRSVDDVLAVLGDLEKRGAVLLRREIDVVPRKLASEPSTKISELFQYVDGGVAELIRRLAKKGRIEFNPFEMVEDVEGPRVGDDKRRMYERSFINGFRSLARTSGVKLRQLVRADDKVIWEAVLPRSAWSKADSRRQRFLQGAKSLFAAVAIQRSIPISRLVDQLRAGSRDGRFRESDLNKVAGLLSAMSLVSISPELVPLSHVVAVSDADGRLEDQADIWDELRQVNELAEARNLAMEVFANVNTNAHPAFIEGYFDTVDGPAIRQFLDSQLGEIVSEDPDGPSTLLLEMQEKLRATKAVEFFERFRVSEESAQWEVARAPFDQHIMVNAGPGAGKTFVLVGRIAHLIREQNVDPSQIIVLAFNRAVVFEIRRRIRELFKSLGYAAYAGRLRVSTFHSLALRSLAREGIEITRDSVQTLLSDFANRLSKDPSFAQRVAGGARCVLVDEFQDVTDDVYQVIKHLHSGSGSRAGVMVIGDDDQDILRWQRKNDGSAHQFSEKYFDQFARDFAGEGFQEFLLGVNFRSGESIVERSQLMIAGFFERTNRSRRLKTSRLRSRRGAPEGTCQAIEWSGRTWGEAIEGAASLLTELAGREGESTAVLCRSNAEVAEAYRLLSQGLPKLRVQGGANLRVAHLRHVAVWLDHLREAAAQGDAALSEDVRREIFNRTVQAGGVPEYSRPTSHVTLDDLWELCCREQSFPHLSSLVKFVDELRIDELVRLLGTVDEASTAVVSTLHKVKGLEFDNVVILPSMIQFGVAGRDRLGPDLLGDAAEEARLLYVGMTRAKRNLTYYRGDRERSWGRKDPVPYDGLRTDGQVLIGSMEDVSLGWAMQRSAFNPTPDECQRYIETEVAIGDPIVLGGRGGGAFKSFMHRGSSGQLTQVGFLAKQHVVGGPNASLKVSAVLRFRPDSIDETLADCVRDRGWGYVVLVSGRLR</sequence>